<proteinExistence type="predicted"/>
<protein>
    <submittedName>
        <fullName evidence="3">PP-loop domain-containing protein</fullName>
    </submittedName>
</protein>
<sequence length="319" mass="36354">MKECSFCGRRAVYYQRTAGVYRCDRCFSKNIEKRFRRTVNKYDLLEPGDRVIAGVSGGSDSVVNLKLLADYSDYRDIEVVSLTIDEGIEGYRDESVPIVKENSKKLGVDHYFVRFKDVFGKSLDELADISSEVDGPDPCTLCGILRRSLLNQASRELGGDKLAIGHNLDDEVQTIMLNYIRGDISRLKRLGPKTEAQEGFVQRIKPLREIMEKEIAIYGMLKDLSIHIATCSYVGGMRSEVRDFINKLEDNHPTTKFRILRMFEELKPNLPSESEDFELKRCEICDEPATGALCRACELLNNLGIEREKKALFPTKDKR</sequence>
<dbReference type="GO" id="GO:0000049">
    <property type="term" value="F:tRNA binding"/>
    <property type="evidence" value="ECO:0007669"/>
    <property type="project" value="InterPro"/>
</dbReference>
<feature type="domain" description="tRNA(Ile)-lysidine/2-thiocytidine synthase N-terminal" evidence="2">
    <location>
        <begin position="51"/>
        <end position="218"/>
    </location>
</feature>
<dbReference type="InterPro" id="IPR014729">
    <property type="entry name" value="Rossmann-like_a/b/a_fold"/>
</dbReference>
<dbReference type="SUPFAM" id="SSF52402">
    <property type="entry name" value="Adenine nucleotide alpha hydrolases-like"/>
    <property type="match status" value="1"/>
</dbReference>
<evidence type="ECO:0000256" key="1">
    <source>
        <dbReference type="ARBA" id="ARBA00022679"/>
    </source>
</evidence>
<dbReference type="PANTHER" id="PTHR11807">
    <property type="entry name" value="ATPASES OF THE PP SUPERFAMILY-RELATED"/>
    <property type="match status" value="1"/>
</dbReference>
<dbReference type="Pfam" id="PF01171">
    <property type="entry name" value="ATP_bind_3"/>
    <property type="match status" value="1"/>
</dbReference>
<dbReference type="InterPro" id="IPR035107">
    <property type="entry name" value="tRNA_thiolation_TtcA_Ctu1"/>
</dbReference>
<dbReference type="GO" id="GO:0016740">
    <property type="term" value="F:transferase activity"/>
    <property type="evidence" value="ECO:0007669"/>
    <property type="project" value="UniProtKB-KW"/>
</dbReference>
<dbReference type="PIRSF" id="PIRSF004976">
    <property type="entry name" value="ATPase_YdaO"/>
    <property type="match status" value="1"/>
</dbReference>
<name>M1QBR3_9ZZZZ</name>
<dbReference type="InterPro" id="IPR011063">
    <property type="entry name" value="TilS/TtcA_N"/>
</dbReference>
<dbReference type="GO" id="GO:0002143">
    <property type="term" value="P:tRNA wobble position uridine thiolation"/>
    <property type="evidence" value="ECO:0007669"/>
    <property type="project" value="TreeGrafter"/>
</dbReference>
<dbReference type="AlphaFoldDB" id="M1QBR3"/>
<accession>M1QBR3</accession>
<reference evidence="3" key="1">
    <citation type="journal article" date="2013" name="Syst. Appl. Microbiol.">
        <title>New insights into the archaeal diversity of a hypersaline microbial mat obtained by a metagenomic approach.</title>
        <authorList>
            <person name="Lopez-Lopez A."/>
            <person name="Richter M."/>
            <person name="Pena A."/>
            <person name="Tamames J."/>
            <person name="Rossello-Mora R."/>
        </authorList>
    </citation>
    <scope>NUCLEOTIDE SEQUENCE</scope>
</reference>
<dbReference type="EMBL" id="JX684091">
    <property type="protein sequence ID" value="AGF93423.1"/>
    <property type="molecule type" value="Genomic_DNA"/>
</dbReference>
<keyword evidence="1" id="KW-0808">Transferase</keyword>
<gene>
    <name evidence="3" type="ORF">FLSS-25_0024</name>
</gene>
<evidence type="ECO:0000259" key="2">
    <source>
        <dbReference type="Pfam" id="PF01171"/>
    </source>
</evidence>
<organism evidence="3">
    <name type="scientific">uncultured organism</name>
    <dbReference type="NCBI Taxonomy" id="155900"/>
    <lineage>
        <taxon>unclassified sequences</taxon>
        <taxon>environmental samples</taxon>
    </lineage>
</organism>
<dbReference type="Gene3D" id="3.40.50.620">
    <property type="entry name" value="HUPs"/>
    <property type="match status" value="1"/>
</dbReference>
<dbReference type="InterPro" id="IPR000541">
    <property type="entry name" value="Ncs6/Tuc1/Ctu1"/>
</dbReference>
<dbReference type="NCBIfam" id="TIGR00269">
    <property type="entry name" value="TIGR00269 family protein"/>
    <property type="match status" value="1"/>
</dbReference>
<evidence type="ECO:0000313" key="3">
    <source>
        <dbReference type="EMBL" id="AGF93423.1"/>
    </source>
</evidence>
<dbReference type="PANTHER" id="PTHR11807:SF12">
    <property type="entry name" value="CYTOPLASMIC TRNA 2-THIOLATION PROTEIN 1"/>
    <property type="match status" value="1"/>
</dbReference>